<feature type="transmembrane region" description="Helical" evidence="1">
    <location>
        <begin position="60"/>
        <end position="80"/>
    </location>
</feature>
<feature type="transmembrane region" description="Helical" evidence="1">
    <location>
        <begin position="87"/>
        <end position="109"/>
    </location>
</feature>
<feature type="transmembrane region" description="Helical" evidence="1">
    <location>
        <begin position="7"/>
        <end position="30"/>
    </location>
</feature>
<evidence type="ECO:0000313" key="3">
    <source>
        <dbReference type="Proteomes" id="UP001529369"/>
    </source>
</evidence>
<sequence>MIRIITFGFLAGFVSVLVFHQGTAFLMYAFGNDVPAVVSFFGRTNAPFAMTPTRPLGVPLVGSQAFWGGVWGIVLALILVKLRPPALLSGFVFGALALTAVAVTLVPALKGLPGWSGAIPWRGLLYNGAWGWGVALMLLAPLGLRR</sequence>
<dbReference type="Proteomes" id="UP001529369">
    <property type="component" value="Unassembled WGS sequence"/>
</dbReference>
<gene>
    <name evidence="2" type="ORF">QWZ14_09980</name>
</gene>
<name>A0ABT8A4T7_9PROT</name>
<comment type="caution">
    <text evidence="2">The sequence shown here is derived from an EMBL/GenBank/DDBJ whole genome shotgun (WGS) entry which is preliminary data.</text>
</comment>
<accession>A0ABT8A4T7</accession>
<protein>
    <recommendedName>
        <fullName evidence="4">DUF1761 domain-containing protein</fullName>
    </recommendedName>
</protein>
<keyword evidence="1" id="KW-1133">Transmembrane helix</keyword>
<dbReference type="EMBL" id="JAUFPN010000108">
    <property type="protein sequence ID" value="MDN3564693.1"/>
    <property type="molecule type" value="Genomic_DNA"/>
</dbReference>
<keyword evidence="1" id="KW-0812">Transmembrane</keyword>
<evidence type="ECO:0000313" key="2">
    <source>
        <dbReference type="EMBL" id="MDN3564693.1"/>
    </source>
</evidence>
<proteinExistence type="predicted"/>
<organism evidence="2 3">
    <name type="scientific">Paeniroseomonas aquatica</name>
    <dbReference type="NCBI Taxonomy" id="373043"/>
    <lineage>
        <taxon>Bacteria</taxon>
        <taxon>Pseudomonadati</taxon>
        <taxon>Pseudomonadota</taxon>
        <taxon>Alphaproteobacteria</taxon>
        <taxon>Acetobacterales</taxon>
        <taxon>Acetobacteraceae</taxon>
        <taxon>Paeniroseomonas</taxon>
    </lineage>
</organism>
<keyword evidence="1" id="KW-0472">Membrane</keyword>
<evidence type="ECO:0008006" key="4">
    <source>
        <dbReference type="Google" id="ProtNLM"/>
    </source>
</evidence>
<keyword evidence="3" id="KW-1185">Reference proteome</keyword>
<feature type="transmembrane region" description="Helical" evidence="1">
    <location>
        <begin position="124"/>
        <end position="144"/>
    </location>
</feature>
<evidence type="ECO:0000256" key="1">
    <source>
        <dbReference type="SAM" id="Phobius"/>
    </source>
</evidence>
<dbReference type="RefSeq" id="WP_290316497.1">
    <property type="nucleotide sequence ID" value="NZ_JAUFPN010000108.1"/>
</dbReference>
<reference evidence="3" key="1">
    <citation type="journal article" date="2019" name="Int. J. Syst. Evol. Microbiol.">
        <title>The Global Catalogue of Microorganisms (GCM) 10K type strain sequencing project: providing services to taxonomists for standard genome sequencing and annotation.</title>
        <authorList>
            <consortium name="The Broad Institute Genomics Platform"/>
            <consortium name="The Broad Institute Genome Sequencing Center for Infectious Disease"/>
            <person name="Wu L."/>
            <person name="Ma J."/>
        </authorList>
    </citation>
    <scope>NUCLEOTIDE SEQUENCE [LARGE SCALE GENOMIC DNA]</scope>
    <source>
        <strain evidence="3">CECT 7131</strain>
    </source>
</reference>